<name>A0ABX3CX83_9BACI</name>
<keyword evidence="4" id="KW-1185">Reference proteome</keyword>
<feature type="domain" description="Lysozyme inhibitor LprI-like N-terminal" evidence="2">
    <location>
        <begin position="120"/>
        <end position="210"/>
    </location>
</feature>
<evidence type="ECO:0000313" key="4">
    <source>
        <dbReference type="Proteomes" id="UP000180194"/>
    </source>
</evidence>
<dbReference type="Gene3D" id="1.20.1270.180">
    <property type="match status" value="1"/>
</dbReference>
<organism evidence="3 4">
    <name type="scientific">Cytobacillus oceanisediminis</name>
    <dbReference type="NCBI Taxonomy" id="665099"/>
    <lineage>
        <taxon>Bacteria</taxon>
        <taxon>Bacillati</taxon>
        <taxon>Bacillota</taxon>
        <taxon>Bacilli</taxon>
        <taxon>Bacillales</taxon>
        <taxon>Bacillaceae</taxon>
        <taxon>Cytobacillus</taxon>
    </lineage>
</organism>
<comment type="caution">
    <text evidence="3">The sequence shown here is derived from an EMBL/GenBank/DDBJ whole genome shotgun (WGS) entry which is preliminary data.</text>
</comment>
<feature type="region of interest" description="Disordered" evidence="1">
    <location>
        <begin position="18"/>
        <end position="105"/>
    </location>
</feature>
<protein>
    <recommendedName>
        <fullName evidence="2">Lysozyme inhibitor LprI-like N-terminal domain-containing protein</fullName>
    </recommendedName>
</protein>
<feature type="compositionally biased region" description="Polar residues" evidence="1">
    <location>
        <begin position="64"/>
        <end position="84"/>
    </location>
</feature>
<feature type="compositionally biased region" description="Basic and acidic residues" evidence="1">
    <location>
        <begin position="85"/>
        <end position="105"/>
    </location>
</feature>
<feature type="compositionally biased region" description="Basic and acidic residues" evidence="1">
    <location>
        <begin position="22"/>
        <end position="34"/>
    </location>
</feature>
<dbReference type="Pfam" id="PF07007">
    <property type="entry name" value="LprI"/>
    <property type="match status" value="1"/>
</dbReference>
<dbReference type="RefSeq" id="WP_071156238.1">
    <property type="nucleotide sequence ID" value="NZ_CP062790.1"/>
</dbReference>
<dbReference type="PANTHER" id="PTHR39176">
    <property type="entry name" value="PERIPLASMIC PROTEIN-RELATED"/>
    <property type="match status" value="1"/>
</dbReference>
<sequence length="216" mass="24241">MKKSFAALALFMFLAGCSNESSSDKSVSENKESNTETGDITAENKSESSTSNQEGQNIDEKENSNISETDSQALEESQKESSGNTEDKEAGTETDKNMGKKDKYIENLNDIEQAAAEIRNTDDDTTIGMTKSEEEILKKWDQALNEIYQVLEKQLPKSEMEKLRGEQRKWIAYRDETAKEAAKKYEGGTLESLEYIASQAGTTKDRCYELVEGYMK</sequence>
<accession>A0ABX3CX83</accession>
<gene>
    <name evidence="3" type="ORF">BBV17_10505</name>
</gene>
<dbReference type="InterPro" id="IPR009739">
    <property type="entry name" value="LprI-like_N"/>
</dbReference>
<feature type="compositionally biased region" description="Polar residues" evidence="1">
    <location>
        <begin position="47"/>
        <end position="56"/>
    </location>
</feature>
<evidence type="ECO:0000313" key="3">
    <source>
        <dbReference type="EMBL" id="OHX49923.1"/>
    </source>
</evidence>
<dbReference type="PROSITE" id="PS51257">
    <property type="entry name" value="PROKAR_LIPOPROTEIN"/>
    <property type="match status" value="1"/>
</dbReference>
<evidence type="ECO:0000259" key="2">
    <source>
        <dbReference type="Pfam" id="PF07007"/>
    </source>
</evidence>
<dbReference type="EMBL" id="MBRJ01000008">
    <property type="protein sequence ID" value="OHX49923.1"/>
    <property type="molecule type" value="Genomic_DNA"/>
</dbReference>
<reference evidence="3 4" key="1">
    <citation type="submission" date="2016-07" db="EMBL/GenBank/DDBJ databases">
        <title>Bacillus oceanisediminis whole genome.</title>
        <authorList>
            <person name="Pal Y."/>
            <person name="Verma A."/>
            <person name="Mual P."/>
            <person name="Srinivasan K."/>
        </authorList>
    </citation>
    <scope>NUCLEOTIDE SEQUENCE [LARGE SCALE GENOMIC DNA]</scope>
    <source>
        <strain evidence="3 4">Bhandara28</strain>
    </source>
</reference>
<proteinExistence type="predicted"/>
<dbReference type="PANTHER" id="PTHR39176:SF1">
    <property type="entry name" value="PERIPLASMIC PROTEIN"/>
    <property type="match status" value="1"/>
</dbReference>
<dbReference type="Proteomes" id="UP000180194">
    <property type="component" value="Unassembled WGS sequence"/>
</dbReference>
<evidence type="ECO:0000256" key="1">
    <source>
        <dbReference type="SAM" id="MobiDB-lite"/>
    </source>
</evidence>